<reference evidence="4" key="1">
    <citation type="submission" date="2023-07" db="EMBL/GenBank/DDBJ databases">
        <title>Genome content predicts the carbon catabolic preferences of heterotrophic bacteria.</title>
        <authorList>
            <person name="Gralka M."/>
        </authorList>
    </citation>
    <scope>NUCLEOTIDE SEQUENCE</scope>
    <source>
        <strain evidence="4">I2M02</strain>
    </source>
</reference>
<organism evidence="4 5">
    <name type="scientific">Celeribacter halophilus</name>
    <dbReference type="NCBI Taxonomy" id="576117"/>
    <lineage>
        <taxon>Bacteria</taxon>
        <taxon>Pseudomonadati</taxon>
        <taxon>Pseudomonadota</taxon>
        <taxon>Alphaproteobacteria</taxon>
        <taxon>Rhodobacterales</taxon>
        <taxon>Roseobacteraceae</taxon>
        <taxon>Celeribacter</taxon>
    </lineage>
</organism>
<feature type="coiled-coil region" evidence="1">
    <location>
        <begin position="152"/>
        <end position="179"/>
    </location>
</feature>
<dbReference type="InterPro" id="IPR034139">
    <property type="entry name" value="TOPRIM_OLD"/>
</dbReference>
<gene>
    <name evidence="4" type="ORF">Q4494_10705</name>
</gene>
<feature type="domain" description="Endonuclease GajA/Old nuclease/RecF-like AAA" evidence="2">
    <location>
        <begin position="1"/>
        <end position="382"/>
    </location>
</feature>
<evidence type="ECO:0000313" key="5">
    <source>
        <dbReference type="Proteomes" id="UP001169823"/>
    </source>
</evidence>
<dbReference type="Gene3D" id="3.40.50.300">
    <property type="entry name" value="P-loop containing nucleotide triphosphate hydrolases"/>
    <property type="match status" value="1"/>
</dbReference>
<dbReference type="PANTHER" id="PTHR43581:SF4">
    <property type="entry name" value="ATP_GTP PHOSPHATASE"/>
    <property type="match status" value="1"/>
</dbReference>
<dbReference type="AlphaFoldDB" id="A0AAW7XW59"/>
<dbReference type="Proteomes" id="UP001169823">
    <property type="component" value="Unassembled WGS sequence"/>
</dbReference>
<dbReference type="GO" id="GO:0004519">
    <property type="term" value="F:endonuclease activity"/>
    <property type="evidence" value="ECO:0007669"/>
    <property type="project" value="UniProtKB-KW"/>
</dbReference>
<dbReference type="CDD" id="cd01026">
    <property type="entry name" value="TOPRIM_OLD"/>
    <property type="match status" value="1"/>
</dbReference>
<keyword evidence="4" id="KW-0378">Hydrolase</keyword>
<name>A0AAW7XW59_9RHOB</name>
<dbReference type="Pfam" id="PF13175">
    <property type="entry name" value="AAA_15"/>
    <property type="match status" value="1"/>
</dbReference>
<feature type="domain" description="OLD protein-like TOPRIM" evidence="3">
    <location>
        <begin position="444"/>
        <end position="511"/>
    </location>
</feature>
<evidence type="ECO:0000256" key="1">
    <source>
        <dbReference type="SAM" id="Coils"/>
    </source>
</evidence>
<keyword evidence="4" id="KW-0540">Nuclease</keyword>
<dbReference type="Pfam" id="PF20469">
    <property type="entry name" value="OLD-like_TOPRIM"/>
    <property type="match status" value="1"/>
</dbReference>
<dbReference type="InterPro" id="IPR041685">
    <property type="entry name" value="AAA_GajA/Old/RecF-like"/>
</dbReference>
<evidence type="ECO:0000259" key="3">
    <source>
        <dbReference type="Pfam" id="PF20469"/>
    </source>
</evidence>
<dbReference type="InterPro" id="IPR027417">
    <property type="entry name" value="P-loop_NTPase"/>
</dbReference>
<dbReference type="SUPFAM" id="SSF52540">
    <property type="entry name" value="P-loop containing nucleoside triphosphate hydrolases"/>
    <property type="match status" value="1"/>
</dbReference>
<dbReference type="PANTHER" id="PTHR43581">
    <property type="entry name" value="ATP/GTP PHOSPHATASE"/>
    <property type="match status" value="1"/>
</dbReference>
<dbReference type="EMBL" id="JAUOPJ010000008">
    <property type="protein sequence ID" value="MDO6457549.1"/>
    <property type="molecule type" value="Genomic_DNA"/>
</dbReference>
<keyword evidence="1" id="KW-0175">Coiled coil</keyword>
<dbReference type="RefSeq" id="WP_303480225.1">
    <property type="nucleotide sequence ID" value="NZ_JAUOPJ010000008.1"/>
</dbReference>
<evidence type="ECO:0000313" key="4">
    <source>
        <dbReference type="EMBL" id="MDO6457549.1"/>
    </source>
</evidence>
<accession>A0AAW7XW59</accession>
<protein>
    <submittedName>
        <fullName evidence="4">ATP-dependent endonuclease</fullName>
    </submittedName>
</protein>
<sequence length="620" mass="69560">MKIEEIRIQNFRSIKDEAIKLTSFNAFVGPNGAGKSTVLQALNAFFGEISTFTEDDFHGRNCDEPIKITVTFGELSEAANEDFAHYVRAGKLVVHVKVEQDANGSFKATRRGERLIFPEFKAFFEAGNATEKGRIFKELRERFPDLPNATNANDRQNALIEYENALSEEQKELTESGDELFGISKGVDKFHRHICWVYVPAVKDASSEAEEAKGSHLGKLIQHTIRSRMNYEADLERIREDAFRDYAKLLSDQRIHLEDLQGRLSEKLQSAVMTDADLQLDWKQDEKSVSVQAPIAQVQLSERGHLDRVEKFGHGLQRSFLLVILQELMAVDNDASPTLLLGCEEPELYQHPPQARHLADILMELTGGDAQVLLTTHSPYFINVEHFDGIKVCRNHAGATTVSSSTFSAVVHNYNGAFNKPLSNENQAKTKLAIQTQPKFNEIFFADRVVLVEGISDFACLEAFLRLSGRRADFRKAGAAIVVCDAKSSLALTLLILKSFNIQYHAIFDCDADCDERYSQEHIRDNNAIFALAGHSKLENFPQDNVFHDNLTAWRFSIEAILDEEFGDEKKVCKEAGRDAAGQLKGANKQPLYVAAAMEKAWELGKRFPTLAKVIDTILA</sequence>
<proteinExistence type="predicted"/>
<dbReference type="InterPro" id="IPR051396">
    <property type="entry name" value="Bact_Antivir_Def_Nuclease"/>
</dbReference>
<comment type="caution">
    <text evidence="4">The sequence shown here is derived from an EMBL/GenBank/DDBJ whole genome shotgun (WGS) entry which is preliminary data.</text>
</comment>
<keyword evidence="4" id="KW-0255">Endonuclease</keyword>
<evidence type="ECO:0000259" key="2">
    <source>
        <dbReference type="Pfam" id="PF13175"/>
    </source>
</evidence>